<proteinExistence type="inferred from homology"/>
<keyword evidence="8 12" id="KW-0406">Ion transport</keyword>
<evidence type="ECO:0000256" key="9">
    <source>
        <dbReference type="ARBA" id="ARBA00023136"/>
    </source>
</evidence>
<evidence type="ECO:0000256" key="2">
    <source>
        <dbReference type="ARBA" id="ARBA00007193"/>
    </source>
</evidence>
<dbReference type="PANTHER" id="PTHR11690">
    <property type="entry name" value="AMILORIDE-SENSITIVE SODIUM CHANNEL-RELATED"/>
    <property type="match status" value="1"/>
</dbReference>
<dbReference type="PANTHER" id="PTHR11690:SF253">
    <property type="entry name" value="PICKPOCKET 18-RELATED"/>
    <property type="match status" value="1"/>
</dbReference>
<sequence>MQRYYKGKPSRLKRRKSMKQAWALSEQIAMTKSHFLQTLIKYSKLYCKYTKLAGFRYFVESKTTWFDRWIAICSVNRISRQSATKLANEIFAANITDLSLDEILEAIFQLGDLYDSEFMMQNTYEIDQLLTIFYNGSYSITELMKRLTPQCSSMLSKCRFHDEERNCSELFAFRKTQDGFCCTFNYATKGDDTRFTNRKNGTDHRREPIKVENLTESGGLSVLLESSLDDYFYPIFPSAEWKVTIFNPHDYPDMTSGGVIDFLVSLMKHRSVELEAIVFYSTRNIIPYPLEKRDCVFQDEMTSFNMFYTYSDCIVDCKIDDIWNTCKCVPFFLPNRSKNLFAFPMFPIFPCFYHWKNPIVPSIVYNASVYYPPFLFETNIFTVSLLRYFPESRRVCNLEDVSCLSKHKSKWFSVIPHENLYNIEDVKDILRCGKCYPECNTVNYNAKISIADLESNQHVAELLENVDIKNQSVLTIYFRKYGTIRLRQDVIYRWYELMGDASGICGIFVGFSLIAIVEFAYFVGLFMLELLKGPTSSDEDGKRRHEQPPIQTIYWGELYSRTRITTKNQRDRAIRGRY</sequence>
<dbReference type="KEGG" id="ame:725457"/>
<evidence type="ECO:0000256" key="13">
    <source>
        <dbReference type="SAM" id="Phobius"/>
    </source>
</evidence>
<dbReference type="GO" id="GO:0005886">
    <property type="term" value="C:plasma membrane"/>
    <property type="evidence" value="ECO:0007669"/>
    <property type="project" value="TreeGrafter"/>
</dbReference>
<evidence type="ECO:0000256" key="1">
    <source>
        <dbReference type="ARBA" id="ARBA00004141"/>
    </source>
</evidence>
<keyword evidence="10 12" id="KW-0739">Sodium transport</keyword>
<gene>
    <name evidence="16" type="primary">LOC725457</name>
</gene>
<evidence type="ECO:0000256" key="8">
    <source>
        <dbReference type="ARBA" id="ARBA00023065"/>
    </source>
</evidence>
<dbReference type="EnsemblMetazoa" id="XM_026446304">
    <property type="protein sequence ID" value="XP_026302089"/>
    <property type="gene ID" value="LOC725457"/>
</dbReference>
<keyword evidence="7" id="KW-0915">Sodium</keyword>
<evidence type="ECO:0000256" key="10">
    <source>
        <dbReference type="ARBA" id="ARBA00023201"/>
    </source>
</evidence>
<keyword evidence="6 13" id="KW-1133">Transmembrane helix</keyword>
<keyword evidence="9 13" id="KW-0472">Membrane</keyword>
<accession>A0A7M7SS81</accession>
<organism evidence="14">
    <name type="scientific">Apis mellifera</name>
    <name type="common">Honeybee</name>
    <dbReference type="NCBI Taxonomy" id="7460"/>
    <lineage>
        <taxon>Eukaryota</taxon>
        <taxon>Metazoa</taxon>
        <taxon>Ecdysozoa</taxon>
        <taxon>Arthropoda</taxon>
        <taxon>Hexapoda</taxon>
        <taxon>Insecta</taxon>
        <taxon>Pterygota</taxon>
        <taxon>Neoptera</taxon>
        <taxon>Endopterygota</taxon>
        <taxon>Hymenoptera</taxon>
        <taxon>Apocrita</taxon>
        <taxon>Aculeata</taxon>
        <taxon>Apoidea</taxon>
        <taxon>Anthophila</taxon>
        <taxon>Apidae</taxon>
        <taxon>Apis</taxon>
    </lineage>
</organism>
<reference evidence="15" key="3">
    <citation type="submission" date="2025-05" db="UniProtKB">
        <authorList>
            <consortium name="RefSeq"/>
        </authorList>
    </citation>
    <scope>NUCLEOTIDE SEQUENCE [LARGE SCALE GENOMIC DNA]</scope>
    <source>
        <strain evidence="15">DH4</strain>
    </source>
</reference>
<evidence type="ECO:0000256" key="4">
    <source>
        <dbReference type="ARBA" id="ARBA00022461"/>
    </source>
</evidence>
<dbReference type="OrthoDB" id="6436100at2759"/>
<keyword evidence="15" id="KW-1185">Reference proteome</keyword>
<dbReference type="InterPro" id="IPR001873">
    <property type="entry name" value="ENaC"/>
</dbReference>
<reference evidence="16" key="2">
    <citation type="submission" date="2025-04" db="UniProtKB">
        <authorList>
            <consortium name="RefSeq"/>
        </authorList>
    </citation>
    <scope>IDENTIFICATION</scope>
    <source>
        <strain evidence="16">DH4</strain>
        <tissue evidence="16">Whole body</tissue>
    </source>
</reference>
<dbReference type="RefSeq" id="XP_026302089.1">
    <property type="nucleotide sequence ID" value="XM_026446304.1"/>
</dbReference>
<dbReference type="Pfam" id="PF00858">
    <property type="entry name" value="ASC"/>
    <property type="match status" value="2"/>
</dbReference>
<name>A0A7M7SS81_APIME</name>
<dbReference type="GeneID" id="725457"/>
<accession>A0A8B8HHI9</accession>
<evidence type="ECO:0000256" key="3">
    <source>
        <dbReference type="ARBA" id="ARBA00022448"/>
    </source>
</evidence>
<evidence type="ECO:0000256" key="11">
    <source>
        <dbReference type="ARBA" id="ARBA00023303"/>
    </source>
</evidence>
<evidence type="ECO:0000256" key="6">
    <source>
        <dbReference type="ARBA" id="ARBA00022989"/>
    </source>
</evidence>
<keyword evidence="3 12" id="KW-0813">Transport</keyword>
<dbReference type="GO" id="GO:0015280">
    <property type="term" value="F:ligand-gated sodium channel activity"/>
    <property type="evidence" value="ECO:0007669"/>
    <property type="project" value="TreeGrafter"/>
</dbReference>
<keyword evidence="11 12" id="KW-0407">Ion channel</keyword>
<comment type="similarity">
    <text evidence="2 12">Belongs to the amiloride-sensitive sodium channel (TC 1.A.6) family.</text>
</comment>
<evidence type="ECO:0000313" key="14">
    <source>
        <dbReference type="EnsemblMetazoa" id="XP_026302089"/>
    </source>
</evidence>
<evidence type="ECO:0000313" key="16">
    <source>
        <dbReference type="RefSeq" id="XP_026302089.1"/>
    </source>
</evidence>
<protein>
    <submittedName>
        <fullName evidence="16">Sodium channel protein Nach</fullName>
    </submittedName>
</protein>
<dbReference type="AlphaFoldDB" id="A0A7M7SS81"/>
<keyword evidence="4 12" id="KW-0894">Sodium channel</keyword>
<dbReference type="Gene3D" id="2.60.470.10">
    <property type="entry name" value="Acid-sensing ion channels like domains"/>
    <property type="match status" value="1"/>
</dbReference>
<dbReference type="Proteomes" id="UP000005203">
    <property type="component" value="Linkage group LG1"/>
</dbReference>
<feature type="transmembrane region" description="Helical" evidence="13">
    <location>
        <begin position="507"/>
        <end position="528"/>
    </location>
</feature>
<comment type="subcellular location">
    <subcellularLocation>
        <location evidence="1">Membrane</location>
        <topology evidence="1">Multi-pass membrane protein</topology>
    </subcellularLocation>
</comment>
<evidence type="ECO:0000256" key="7">
    <source>
        <dbReference type="ARBA" id="ARBA00023053"/>
    </source>
</evidence>
<dbReference type="Gene3D" id="1.10.287.770">
    <property type="entry name" value="YojJ-like"/>
    <property type="match status" value="1"/>
</dbReference>
<evidence type="ECO:0000313" key="15">
    <source>
        <dbReference type="Proteomes" id="UP000005203"/>
    </source>
</evidence>
<evidence type="ECO:0000256" key="12">
    <source>
        <dbReference type="RuleBase" id="RU000679"/>
    </source>
</evidence>
<reference evidence="14" key="1">
    <citation type="submission" date="2021-01" db="UniProtKB">
        <authorList>
            <consortium name="EnsemblMetazoa"/>
        </authorList>
    </citation>
    <scope>IDENTIFICATION</scope>
    <source>
        <strain evidence="14">DH4</strain>
    </source>
</reference>
<keyword evidence="5 12" id="KW-0812">Transmembrane</keyword>
<evidence type="ECO:0000256" key="5">
    <source>
        <dbReference type="ARBA" id="ARBA00022692"/>
    </source>
</evidence>